<protein>
    <submittedName>
        <fullName evidence="2">Uncharacterized protein</fullName>
    </submittedName>
</protein>
<feature type="transmembrane region" description="Helical" evidence="1">
    <location>
        <begin position="31"/>
        <end position="52"/>
    </location>
</feature>
<name>A0A8S1CKY3_9INSE</name>
<dbReference type="EMBL" id="CADEPI010000037">
    <property type="protein sequence ID" value="CAB3368313.1"/>
    <property type="molecule type" value="Genomic_DNA"/>
</dbReference>
<keyword evidence="1" id="KW-1133">Transmembrane helix</keyword>
<dbReference type="AlphaFoldDB" id="A0A8S1CKY3"/>
<evidence type="ECO:0000313" key="3">
    <source>
        <dbReference type="Proteomes" id="UP000494165"/>
    </source>
</evidence>
<keyword evidence="1" id="KW-0472">Membrane</keyword>
<keyword evidence="3" id="KW-1185">Reference proteome</keyword>
<comment type="caution">
    <text evidence="2">The sequence shown here is derived from an EMBL/GenBank/DDBJ whole genome shotgun (WGS) entry which is preliminary data.</text>
</comment>
<gene>
    <name evidence="2" type="ORF">CLODIP_2_CD06790</name>
</gene>
<accession>A0A8S1CKY3</accession>
<proteinExistence type="predicted"/>
<evidence type="ECO:0000313" key="2">
    <source>
        <dbReference type="EMBL" id="CAB3368313.1"/>
    </source>
</evidence>
<organism evidence="2 3">
    <name type="scientific">Cloeon dipterum</name>
    <dbReference type="NCBI Taxonomy" id="197152"/>
    <lineage>
        <taxon>Eukaryota</taxon>
        <taxon>Metazoa</taxon>
        <taxon>Ecdysozoa</taxon>
        <taxon>Arthropoda</taxon>
        <taxon>Hexapoda</taxon>
        <taxon>Insecta</taxon>
        <taxon>Pterygota</taxon>
        <taxon>Palaeoptera</taxon>
        <taxon>Ephemeroptera</taxon>
        <taxon>Pisciforma</taxon>
        <taxon>Baetidae</taxon>
        <taxon>Cloeon</taxon>
    </lineage>
</organism>
<keyword evidence="1" id="KW-0812">Transmembrane</keyword>
<dbReference type="Proteomes" id="UP000494165">
    <property type="component" value="Unassembled WGS sequence"/>
</dbReference>
<sequence length="85" mass="9746">MVECLNTISLSMDTNNTYTRPSDFSSTLGPFTFMLSTRIFVVMAAANWMLLLKRETDMDRHTRSTFILLLFASRECALKTTQFPP</sequence>
<reference evidence="2 3" key="1">
    <citation type="submission" date="2020-04" db="EMBL/GenBank/DDBJ databases">
        <authorList>
            <person name="Alioto T."/>
            <person name="Alioto T."/>
            <person name="Gomez Garrido J."/>
        </authorList>
    </citation>
    <scope>NUCLEOTIDE SEQUENCE [LARGE SCALE GENOMIC DNA]</scope>
</reference>
<evidence type="ECO:0000256" key="1">
    <source>
        <dbReference type="SAM" id="Phobius"/>
    </source>
</evidence>